<proteinExistence type="predicted"/>
<protein>
    <submittedName>
        <fullName evidence="2">Uncharacterized protein</fullName>
    </submittedName>
</protein>
<evidence type="ECO:0000313" key="3">
    <source>
        <dbReference type="Proteomes" id="UP001152798"/>
    </source>
</evidence>
<feature type="compositionally biased region" description="Basic and acidic residues" evidence="1">
    <location>
        <begin position="10"/>
        <end position="29"/>
    </location>
</feature>
<evidence type="ECO:0000313" key="2">
    <source>
        <dbReference type="EMBL" id="CAH1406275.1"/>
    </source>
</evidence>
<organism evidence="2 3">
    <name type="scientific">Nezara viridula</name>
    <name type="common">Southern green stink bug</name>
    <name type="synonym">Cimex viridulus</name>
    <dbReference type="NCBI Taxonomy" id="85310"/>
    <lineage>
        <taxon>Eukaryota</taxon>
        <taxon>Metazoa</taxon>
        <taxon>Ecdysozoa</taxon>
        <taxon>Arthropoda</taxon>
        <taxon>Hexapoda</taxon>
        <taxon>Insecta</taxon>
        <taxon>Pterygota</taxon>
        <taxon>Neoptera</taxon>
        <taxon>Paraneoptera</taxon>
        <taxon>Hemiptera</taxon>
        <taxon>Heteroptera</taxon>
        <taxon>Panheteroptera</taxon>
        <taxon>Pentatomomorpha</taxon>
        <taxon>Pentatomoidea</taxon>
        <taxon>Pentatomidae</taxon>
        <taxon>Pentatominae</taxon>
        <taxon>Nezara</taxon>
    </lineage>
</organism>
<gene>
    <name evidence="2" type="ORF">NEZAVI_LOCUS14257</name>
</gene>
<evidence type="ECO:0000256" key="1">
    <source>
        <dbReference type="SAM" id="MobiDB-lite"/>
    </source>
</evidence>
<name>A0A9P0HP03_NEZVI</name>
<keyword evidence="3" id="KW-1185">Reference proteome</keyword>
<feature type="compositionally biased region" description="Acidic residues" evidence="1">
    <location>
        <begin position="63"/>
        <end position="72"/>
    </location>
</feature>
<reference evidence="2" key="1">
    <citation type="submission" date="2022-01" db="EMBL/GenBank/DDBJ databases">
        <authorList>
            <person name="King R."/>
        </authorList>
    </citation>
    <scope>NUCLEOTIDE SEQUENCE</scope>
</reference>
<dbReference type="AlphaFoldDB" id="A0A9P0HP03"/>
<sequence length="152" mass="17914">MEPISVPMNHSKEEEEAMKPITEKSVTEGEQKLEWGTTAMTEYLFAPFVQPSGDKRKQCSDSSSDDDSEGDEEEKKNEAKWLRTHRAKRSSQKECCDPLLEVYKNTLLKEIEMKEKKLIMIIWGKKRKQRIFVPQLKRELNVLNKMYQKLFK</sequence>
<feature type="region of interest" description="Disordered" evidence="1">
    <location>
        <begin position="49"/>
        <end position="78"/>
    </location>
</feature>
<feature type="region of interest" description="Disordered" evidence="1">
    <location>
        <begin position="1"/>
        <end position="29"/>
    </location>
</feature>
<dbReference type="EMBL" id="OV725082">
    <property type="protein sequence ID" value="CAH1406275.1"/>
    <property type="molecule type" value="Genomic_DNA"/>
</dbReference>
<dbReference type="Proteomes" id="UP001152798">
    <property type="component" value="Chromosome 6"/>
</dbReference>
<accession>A0A9P0HP03</accession>